<reference evidence="1" key="1">
    <citation type="journal article" date="2014" name="Int. J. Syst. Evol. Microbiol.">
        <title>Complete genome sequence of Corynebacterium casei LMG S-19264T (=DSM 44701T), isolated from a smear-ripened cheese.</title>
        <authorList>
            <consortium name="US DOE Joint Genome Institute (JGI-PGF)"/>
            <person name="Walter F."/>
            <person name="Albersmeier A."/>
            <person name="Kalinowski J."/>
            <person name="Ruckert C."/>
        </authorList>
    </citation>
    <scope>NUCLEOTIDE SEQUENCE</scope>
    <source>
        <strain evidence="1">JCM 4369</strain>
    </source>
</reference>
<comment type="caution">
    <text evidence="1">The sequence shown here is derived from an EMBL/GenBank/DDBJ whole genome shotgun (WGS) entry which is preliminary data.</text>
</comment>
<proteinExistence type="predicted"/>
<name>A0A918MFG0_9ACTN</name>
<organism evidence="1 2">
    <name type="scientific">Streptomyces filipinensis</name>
    <dbReference type="NCBI Taxonomy" id="66887"/>
    <lineage>
        <taxon>Bacteria</taxon>
        <taxon>Bacillati</taxon>
        <taxon>Actinomycetota</taxon>
        <taxon>Actinomycetes</taxon>
        <taxon>Kitasatosporales</taxon>
        <taxon>Streptomycetaceae</taxon>
        <taxon>Streptomyces</taxon>
    </lineage>
</organism>
<reference evidence="1" key="2">
    <citation type="submission" date="2020-09" db="EMBL/GenBank/DDBJ databases">
        <authorList>
            <person name="Sun Q."/>
            <person name="Ohkuma M."/>
        </authorList>
    </citation>
    <scope>NUCLEOTIDE SEQUENCE</scope>
    <source>
        <strain evidence="1">JCM 4369</strain>
    </source>
</reference>
<dbReference type="AlphaFoldDB" id="A0A918MFG0"/>
<dbReference type="Proteomes" id="UP000618795">
    <property type="component" value="Unassembled WGS sequence"/>
</dbReference>
<evidence type="ECO:0000313" key="2">
    <source>
        <dbReference type="Proteomes" id="UP000618795"/>
    </source>
</evidence>
<sequence>MPKHWDLVFVATQELLSTARSPNFADFLFDSSRVPTCPAYLVNRRKAVTRQPEARRQLVPGAAGGGLENDRRQHLAVPAPAMPSTLRANRCRRHHPLEQRPRLFRRYSLAMSGEGLETTEATARGTVTVTADHDVRGPP</sequence>
<keyword evidence="2" id="KW-1185">Reference proteome</keyword>
<protein>
    <submittedName>
        <fullName evidence="1">Uncharacterized protein</fullName>
    </submittedName>
</protein>
<evidence type="ECO:0000313" key="1">
    <source>
        <dbReference type="EMBL" id="GGV28702.1"/>
    </source>
</evidence>
<dbReference type="EMBL" id="BMTD01000034">
    <property type="protein sequence ID" value="GGV28702.1"/>
    <property type="molecule type" value="Genomic_DNA"/>
</dbReference>
<accession>A0A918MFG0</accession>
<gene>
    <name evidence="1" type="ORF">GCM10010260_81530</name>
</gene>